<dbReference type="Proteomes" id="UP000230750">
    <property type="component" value="Unassembled WGS sequence"/>
</dbReference>
<feature type="non-terminal residue" evidence="1">
    <location>
        <position position="1"/>
    </location>
</feature>
<dbReference type="PANTHER" id="PTHR15682:SF2">
    <property type="entry name" value="UNHEALTHY RIBOSOME BIOGENESIS PROTEIN 2 HOMOLOG"/>
    <property type="match status" value="1"/>
</dbReference>
<evidence type="ECO:0000313" key="1">
    <source>
        <dbReference type="EMBL" id="PIK44945.1"/>
    </source>
</evidence>
<dbReference type="PANTHER" id="PTHR15682">
    <property type="entry name" value="UNHEALTHY RIBOSOME BIOGENESIS PROTEIN 2 HOMOLOG"/>
    <property type="match status" value="1"/>
</dbReference>
<evidence type="ECO:0008006" key="3">
    <source>
        <dbReference type="Google" id="ProtNLM"/>
    </source>
</evidence>
<reference evidence="1 2" key="1">
    <citation type="journal article" date="2017" name="PLoS Biol.">
        <title>The sea cucumber genome provides insights into morphological evolution and visceral regeneration.</title>
        <authorList>
            <person name="Zhang X."/>
            <person name="Sun L."/>
            <person name="Yuan J."/>
            <person name="Sun Y."/>
            <person name="Gao Y."/>
            <person name="Zhang L."/>
            <person name="Li S."/>
            <person name="Dai H."/>
            <person name="Hamel J.F."/>
            <person name="Liu C."/>
            <person name="Yu Y."/>
            <person name="Liu S."/>
            <person name="Lin W."/>
            <person name="Guo K."/>
            <person name="Jin S."/>
            <person name="Xu P."/>
            <person name="Storey K.B."/>
            <person name="Huan P."/>
            <person name="Zhang T."/>
            <person name="Zhou Y."/>
            <person name="Zhang J."/>
            <person name="Lin C."/>
            <person name="Li X."/>
            <person name="Xing L."/>
            <person name="Huo D."/>
            <person name="Sun M."/>
            <person name="Wang L."/>
            <person name="Mercier A."/>
            <person name="Li F."/>
            <person name="Yang H."/>
            <person name="Xiang J."/>
        </authorList>
    </citation>
    <scope>NUCLEOTIDE SEQUENCE [LARGE SCALE GENOMIC DNA]</scope>
    <source>
        <strain evidence="1">Shaxun</strain>
        <tissue evidence="1">Muscle</tissue>
    </source>
</reference>
<protein>
    <recommendedName>
        <fullName evidence="3">Nucleolar 27S pre-rRNA processing Urb2/Npa2 C-terminal domain-containing protein</fullName>
    </recommendedName>
</protein>
<evidence type="ECO:0000313" key="2">
    <source>
        <dbReference type="Proteomes" id="UP000230750"/>
    </source>
</evidence>
<accession>A0A2G8KAE9</accession>
<comment type="caution">
    <text evidence="1">The sequence shown here is derived from an EMBL/GenBank/DDBJ whole genome shotgun (WGS) entry which is preliminary data.</text>
</comment>
<keyword evidence="2" id="KW-1185">Reference proteome</keyword>
<name>A0A2G8KAE9_STIJA</name>
<gene>
    <name evidence="1" type="ORF">BSL78_18204</name>
</gene>
<sequence length="1424" mass="161856">IRRFLKDSTASWDDKLKLAKYSWVTDSCYIPNKYQVLVDWCCHAVSTDERHPISESDVAPLWLFLKEILQSKQFAIVGKPITIPAAFYNALHSTLQKEPQYLNDVVQVTKEIFKRPQLSEQCLAKVAASVEVLSCLLHLLRRELETVSNTETELTALVKKALEVFSDKYRFRLIQKKVFEDLSRKTLASCLSLHRQVERPGFKSAIERFLSETIFSTDLLSLYVDFLKRKPETTPSEKKQPQYVSVAMDTLQEILNDSEKHKHEFKDVIDGIPLMFNLFVTSLRPKVDTSFLMLKKLLHLLGFSETKALWDSSDDLRPSVMGSVHLLLKAVIQHDIYKVTDDEAENGKQQVYLKHLTSQVIAFNQWSQPCWFSCLRLLFSIDHKLLEIHQVIALRAVLTEDSNETKELAESKLEFFREVCDTYLKLRQFPKFCDFLIKCCSLESPRGKLMFPARYLAEFGKNIQELPQQTSLGIWTSLRKALANLISDLIIRLKEEQMSEPPSKKKKKRQVVADIESLDDFEGLAALFGCVLRNCKVIEFTSIPQGAQTVRVELQQIVDDMVLPSLNAVVAMGTEDYMPKGLVSFLSGILYVACCYGDVQLLLYNYMNREDSSYQSLEGPLKSREFHHLHNYATQDTWKLVVTACDQAKNERLTFHLNNLVIQQIKLLVLATEPIIGVIKDSLVNLTSGLYTDCRASLSNLSPSRTSINKSKYPAAHLQRLTSNYAILRHYMSEVDRINFATLLSQLLFVHEPLLESGGQHTMLQHDTSGSELAMNFLESDLCMEARDLQSHLLAKAVEVFSSLMTSRPSLQKSQHVPELLTILDNPKDLHLVMKVMSSGDMNVLQGSHHHYVEVFTKFLSALPMALLPPNDQACCLMSLTFLDSLLTRRSELPTDDQLVCLAGIRRLAMECVKELPKSDAISQIDMKAIILELAASHVQLSQQVLSSQSAESVVALLEITQYTTELIFHWLRRERVWTEGSGSIKGLIKKVKSLTKEFVSGESDEDGFGQRSSVIDLTAIVFRFCERHTESVPSNFHEFSQTFFQFLNEFIINIDFSNCSPAIVYTVSSISNFFVSLNEWKPTKEKDVSQNASIQSLQSAWLKAVLQWLPKWKPLTKDNNLSKLLQMATDKCLKLVSTMNEEQLRDAWSCLYLLLGYQEHHLSTDMLGTFKAAVPLMAITEIEQYLIESIKSLTINGGNRINLMAGLWLWQVIPYSQLEESKLAVVSNLIPELISQSMHLMQETSLVRELDGSMIALLFNSLAYIISQGKDLLVEEMLVSSLSLCLLLPLELVPAVCFPAVVQSACRLHVMQRGQQTPVSPIPDEMLIACAEDMERLLTLFASHKEAKQVTCFLVASFFQEMQQGTLLPAFKKPLILGIYNLVDSSDFKSLSLVQRTMPTDLQEVYKSFMGDYYKYHRFKGNI</sequence>
<proteinExistence type="predicted"/>
<dbReference type="EMBL" id="MRZV01000743">
    <property type="protein sequence ID" value="PIK44945.1"/>
    <property type="molecule type" value="Genomic_DNA"/>
</dbReference>
<dbReference type="STRING" id="307972.A0A2G8KAE9"/>
<dbReference type="GO" id="GO:0042254">
    <property type="term" value="P:ribosome biogenesis"/>
    <property type="evidence" value="ECO:0007669"/>
    <property type="project" value="TreeGrafter"/>
</dbReference>
<dbReference type="OrthoDB" id="160374at2759"/>
<dbReference type="InterPro" id="IPR052609">
    <property type="entry name" value="Ribosome_Biogenesis_Reg"/>
</dbReference>
<organism evidence="1 2">
    <name type="scientific">Stichopus japonicus</name>
    <name type="common">Sea cucumber</name>
    <dbReference type="NCBI Taxonomy" id="307972"/>
    <lineage>
        <taxon>Eukaryota</taxon>
        <taxon>Metazoa</taxon>
        <taxon>Echinodermata</taxon>
        <taxon>Eleutherozoa</taxon>
        <taxon>Echinozoa</taxon>
        <taxon>Holothuroidea</taxon>
        <taxon>Aspidochirotacea</taxon>
        <taxon>Aspidochirotida</taxon>
        <taxon>Stichopodidae</taxon>
        <taxon>Apostichopus</taxon>
    </lineage>
</organism>
<dbReference type="GO" id="GO:0005730">
    <property type="term" value="C:nucleolus"/>
    <property type="evidence" value="ECO:0007669"/>
    <property type="project" value="TreeGrafter"/>
</dbReference>